<evidence type="ECO:0008006" key="10">
    <source>
        <dbReference type="Google" id="ProtNLM"/>
    </source>
</evidence>
<accession>A0A2H0RH94</accession>
<dbReference type="InterPro" id="IPR039425">
    <property type="entry name" value="RNA_pol_sigma-70-like"/>
</dbReference>
<dbReference type="Pfam" id="PF04542">
    <property type="entry name" value="Sigma70_r2"/>
    <property type="match status" value="1"/>
</dbReference>
<sequence length="194" mass="22926">MNKDDIQLIALAKQNPKEYAKLYTKYSDKVFNYFWYRTGHDKSLSEDLMQETFLRAFQHLKRFNSRGYSYLTYLITIAHNVLVDHYRKPKSMPFEAIEDIPFEITEDLARKSDAEVLWRAIQELPQSNRDKLLMKYQQDMSIKDIATATGTTENAVKLSLSRTRKKLKEHPYIKDITGFADKKRKQTQAKFLNT</sequence>
<name>A0A2H0RH94_9BACT</name>
<dbReference type="InterPro" id="IPR014284">
    <property type="entry name" value="RNA_pol_sigma-70_dom"/>
</dbReference>
<evidence type="ECO:0000256" key="4">
    <source>
        <dbReference type="ARBA" id="ARBA00023125"/>
    </source>
</evidence>
<dbReference type="InterPro" id="IPR007627">
    <property type="entry name" value="RNA_pol_sigma70_r2"/>
</dbReference>
<dbReference type="Gene3D" id="1.10.1740.10">
    <property type="match status" value="1"/>
</dbReference>
<feature type="domain" description="RNA polymerase sigma factor 70 region 4 type 2" evidence="7">
    <location>
        <begin position="116"/>
        <end position="167"/>
    </location>
</feature>
<dbReference type="PANTHER" id="PTHR43133:SF52">
    <property type="entry name" value="ECF RNA POLYMERASE SIGMA FACTOR SIGL"/>
    <property type="match status" value="1"/>
</dbReference>
<evidence type="ECO:0000256" key="3">
    <source>
        <dbReference type="ARBA" id="ARBA00023082"/>
    </source>
</evidence>
<dbReference type="InterPro" id="IPR013325">
    <property type="entry name" value="RNA_pol_sigma_r2"/>
</dbReference>
<organism evidence="8 9">
    <name type="scientific">Candidatus Vogelbacteria bacterium CG10_big_fil_rev_8_21_14_0_10_49_38</name>
    <dbReference type="NCBI Taxonomy" id="1975043"/>
    <lineage>
        <taxon>Bacteria</taxon>
        <taxon>Candidatus Vogeliibacteriota</taxon>
    </lineage>
</organism>
<comment type="similarity">
    <text evidence="1">Belongs to the sigma-70 factor family. ECF subfamily.</text>
</comment>
<evidence type="ECO:0000313" key="9">
    <source>
        <dbReference type="Proteomes" id="UP000230431"/>
    </source>
</evidence>
<evidence type="ECO:0000259" key="7">
    <source>
        <dbReference type="Pfam" id="PF08281"/>
    </source>
</evidence>
<evidence type="ECO:0000256" key="5">
    <source>
        <dbReference type="ARBA" id="ARBA00023163"/>
    </source>
</evidence>
<dbReference type="NCBIfam" id="TIGR02937">
    <property type="entry name" value="sigma70-ECF"/>
    <property type="match status" value="1"/>
</dbReference>
<keyword evidence="5" id="KW-0804">Transcription</keyword>
<protein>
    <recommendedName>
        <fullName evidence="10">RNA polymerase sigma factor</fullName>
    </recommendedName>
</protein>
<dbReference type="EMBL" id="PCYK01000028">
    <property type="protein sequence ID" value="PIR45796.1"/>
    <property type="molecule type" value="Genomic_DNA"/>
</dbReference>
<proteinExistence type="inferred from homology"/>
<dbReference type="GO" id="GO:0003677">
    <property type="term" value="F:DNA binding"/>
    <property type="evidence" value="ECO:0007669"/>
    <property type="project" value="UniProtKB-KW"/>
</dbReference>
<dbReference type="GO" id="GO:0006352">
    <property type="term" value="P:DNA-templated transcription initiation"/>
    <property type="evidence" value="ECO:0007669"/>
    <property type="project" value="InterPro"/>
</dbReference>
<dbReference type="PANTHER" id="PTHR43133">
    <property type="entry name" value="RNA POLYMERASE ECF-TYPE SIGMA FACTO"/>
    <property type="match status" value="1"/>
</dbReference>
<dbReference type="Pfam" id="PF08281">
    <property type="entry name" value="Sigma70_r4_2"/>
    <property type="match status" value="1"/>
</dbReference>
<dbReference type="InterPro" id="IPR013324">
    <property type="entry name" value="RNA_pol_sigma_r3/r4-like"/>
</dbReference>
<evidence type="ECO:0000313" key="8">
    <source>
        <dbReference type="EMBL" id="PIR45796.1"/>
    </source>
</evidence>
<dbReference type="SUPFAM" id="SSF88946">
    <property type="entry name" value="Sigma2 domain of RNA polymerase sigma factors"/>
    <property type="match status" value="1"/>
</dbReference>
<gene>
    <name evidence="8" type="ORF">COV08_03150</name>
</gene>
<dbReference type="GO" id="GO:0016987">
    <property type="term" value="F:sigma factor activity"/>
    <property type="evidence" value="ECO:0007669"/>
    <property type="project" value="UniProtKB-KW"/>
</dbReference>
<evidence type="ECO:0000256" key="2">
    <source>
        <dbReference type="ARBA" id="ARBA00023015"/>
    </source>
</evidence>
<dbReference type="Gene3D" id="1.10.10.10">
    <property type="entry name" value="Winged helix-like DNA-binding domain superfamily/Winged helix DNA-binding domain"/>
    <property type="match status" value="1"/>
</dbReference>
<dbReference type="InterPro" id="IPR013249">
    <property type="entry name" value="RNA_pol_sigma70_r4_t2"/>
</dbReference>
<dbReference type="InterPro" id="IPR036388">
    <property type="entry name" value="WH-like_DNA-bd_sf"/>
</dbReference>
<keyword evidence="3" id="KW-0731">Sigma factor</keyword>
<evidence type="ECO:0000259" key="6">
    <source>
        <dbReference type="Pfam" id="PF04542"/>
    </source>
</evidence>
<evidence type="ECO:0000256" key="1">
    <source>
        <dbReference type="ARBA" id="ARBA00010641"/>
    </source>
</evidence>
<dbReference type="Proteomes" id="UP000230431">
    <property type="component" value="Unassembled WGS sequence"/>
</dbReference>
<comment type="caution">
    <text evidence="8">The sequence shown here is derived from an EMBL/GenBank/DDBJ whole genome shotgun (WGS) entry which is preliminary data.</text>
</comment>
<keyword evidence="2" id="KW-0805">Transcription regulation</keyword>
<dbReference type="SUPFAM" id="SSF88659">
    <property type="entry name" value="Sigma3 and sigma4 domains of RNA polymerase sigma factors"/>
    <property type="match status" value="1"/>
</dbReference>
<feature type="domain" description="RNA polymerase sigma-70 region 2" evidence="6">
    <location>
        <begin position="22"/>
        <end position="88"/>
    </location>
</feature>
<dbReference type="AlphaFoldDB" id="A0A2H0RH94"/>
<reference evidence="8 9" key="1">
    <citation type="submission" date="2017-09" db="EMBL/GenBank/DDBJ databases">
        <title>Depth-based differentiation of microbial function through sediment-hosted aquifers and enrichment of novel symbionts in the deep terrestrial subsurface.</title>
        <authorList>
            <person name="Probst A.J."/>
            <person name="Ladd B."/>
            <person name="Jarett J.K."/>
            <person name="Geller-Mcgrath D.E."/>
            <person name="Sieber C.M."/>
            <person name="Emerson J.B."/>
            <person name="Anantharaman K."/>
            <person name="Thomas B.C."/>
            <person name="Malmstrom R."/>
            <person name="Stieglmeier M."/>
            <person name="Klingl A."/>
            <person name="Woyke T."/>
            <person name="Ryan C.M."/>
            <person name="Banfield J.F."/>
        </authorList>
    </citation>
    <scope>NUCLEOTIDE SEQUENCE [LARGE SCALE GENOMIC DNA]</scope>
    <source>
        <strain evidence="8">CG10_big_fil_rev_8_21_14_0_10_49_38</strain>
    </source>
</reference>
<keyword evidence="4" id="KW-0238">DNA-binding</keyword>